<protein>
    <submittedName>
        <fullName evidence="1">Uncharacterized protein</fullName>
    </submittedName>
</protein>
<proteinExistence type="predicted"/>
<evidence type="ECO:0000313" key="2">
    <source>
        <dbReference type="Proteomes" id="UP001519363"/>
    </source>
</evidence>
<dbReference type="Proteomes" id="UP001519363">
    <property type="component" value="Unassembled WGS sequence"/>
</dbReference>
<sequence length="175" mass="18343">MITVQLNQNAVGALRGPALRTATLPTEPLHPSLHSAVVAPGLARLSGALVWAAVAGAGLPPGPDLTQRECVANKLHLSYHLPLSTGVPDDGSALDVADADQKLMLRQGILLGFAVCELAGALSGPQPIRCVVSVSRSSGTFRFHQRRPGEQWVDDDLDAYAGEKLVTVDLTPSQV</sequence>
<dbReference type="RefSeq" id="WP_086782417.1">
    <property type="nucleotide sequence ID" value="NZ_JAGIOO010000001.1"/>
</dbReference>
<gene>
    <name evidence="1" type="ORF">JOF53_007091</name>
</gene>
<reference evidence="1 2" key="1">
    <citation type="submission" date="2021-03" db="EMBL/GenBank/DDBJ databases">
        <title>Sequencing the genomes of 1000 actinobacteria strains.</title>
        <authorList>
            <person name="Klenk H.-P."/>
        </authorList>
    </citation>
    <scope>NUCLEOTIDE SEQUENCE [LARGE SCALE GENOMIC DNA]</scope>
    <source>
        <strain evidence="1 2">DSM 44580</strain>
    </source>
</reference>
<evidence type="ECO:0000313" key="1">
    <source>
        <dbReference type="EMBL" id="MBP2478219.1"/>
    </source>
</evidence>
<organism evidence="1 2">
    <name type="scientific">Crossiella equi</name>
    <dbReference type="NCBI Taxonomy" id="130796"/>
    <lineage>
        <taxon>Bacteria</taxon>
        <taxon>Bacillati</taxon>
        <taxon>Actinomycetota</taxon>
        <taxon>Actinomycetes</taxon>
        <taxon>Pseudonocardiales</taxon>
        <taxon>Pseudonocardiaceae</taxon>
        <taxon>Crossiella</taxon>
    </lineage>
</organism>
<dbReference type="EMBL" id="JAGIOO010000001">
    <property type="protein sequence ID" value="MBP2478219.1"/>
    <property type="molecule type" value="Genomic_DNA"/>
</dbReference>
<accession>A0ABS5ANP9</accession>
<keyword evidence="2" id="KW-1185">Reference proteome</keyword>
<comment type="caution">
    <text evidence="1">The sequence shown here is derived from an EMBL/GenBank/DDBJ whole genome shotgun (WGS) entry which is preliminary data.</text>
</comment>
<name>A0ABS5ANP9_9PSEU</name>